<gene>
    <name evidence="2" type="ORF">GCM10022286_30880</name>
</gene>
<dbReference type="InterPro" id="IPR000073">
    <property type="entry name" value="AB_hydrolase_1"/>
</dbReference>
<dbReference type="SUPFAM" id="SSF53474">
    <property type="entry name" value="alpha/beta-Hydrolases"/>
    <property type="match status" value="1"/>
</dbReference>
<evidence type="ECO:0000313" key="3">
    <source>
        <dbReference type="Proteomes" id="UP001415169"/>
    </source>
</evidence>
<name>A0ABP7ZNT0_9MICO</name>
<dbReference type="PANTHER" id="PTHR37017:SF11">
    <property type="entry name" value="ESTERASE_LIPASE_THIOESTERASE DOMAIN-CONTAINING PROTEIN"/>
    <property type="match status" value="1"/>
</dbReference>
<protein>
    <submittedName>
        <fullName evidence="2">Alpha/beta hydrolase</fullName>
    </submittedName>
</protein>
<dbReference type="PANTHER" id="PTHR37017">
    <property type="entry name" value="AB HYDROLASE-1 DOMAIN-CONTAINING PROTEIN-RELATED"/>
    <property type="match status" value="1"/>
</dbReference>
<dbReference type="InterPro" id="IPR029058">
    <property type="entry name" value="AB_hydrolase_fold"/>
</dbReference>
<reference evidence="2" key="1">
    <citation type="journal article" date="2014" name="Int. J. Syst. Evol. Microbiol.">
        <title>Complete genome of a new Firmicutes species belonging to the dominant human colonic microbiota ('Ruminococcus bicirculans') reveals two chromosomes and a selective capacity to utilize plant glucans.</title>
        <authorList>
            <consortium name="NISC Comparative Sequencing Program"/>
            <person name="Wegmann U."/>
            <person name="Louis P."/>
            <person name="Goesmann A."/>
            <person name="Henrissat B."/>
            <person name="Duncan S.H."/>
            <person name="Flint H.J."/>
        </authorList>
    </citation>
    <scope>NUCLEOTIDE SEQUENCE</scope>
    <source>
        <strain evidence="2">JCM 17590</strain>
    </source>
</reference>
<feature type="domain" description="AB hydrolase-1" evidence="1">
    <location>
        <begin position="11"/>
        <end position="232"/>
    </location>
</feature>
<dbReference type="Pfam" id="PF12697">
    <property type="entry name" value="Abhydrolase_6"/>
    <property type="match status" value="1"/>
</dbReference>
<proteinExistence type="predicted"/>
<keyword evidence="3" id="KW-1185">Reference proteome</keyword>
<sequence>MTVADTHPLALLVHGAFAESASWNGVIAELNARGIDAVAVANPLRSLSGDAAYVRDVVVSAGRPVVLVGHSYGGLVISQAAAGLENVVALVYVNAFVPEHGQNAFDLSTEFPGSTLPDTLEPRELADGTVELSIALPKFRAQFAADVPVEQAALMARTQRPVTQAALTEPVAAEVPAWKTIPSWCVFGNADLNIPVEEHRAGARRAGARGIREIAGASHAISVSQPAAVAEVIAEAIAAVEAAREATGAAHA</sequence>
<comment type="caution">
    <text evidence="2">The sequence shown here is derived from an EMBL/GenBank/DDBJ whole genome shotgun (WGS) entry which is preliminary data.</text>
</comment>
<evidence type="ECO:0000259" key="1">
    <source>
        <dbReference type="Pfam" id="PF12697"/>
    </source>
</evidence>
<dbReference type="Proteomes" id="UP001415169">
    <property type="component" value="Unassembled WGS sequence"/>
</dbReference>
<organism evidence="2 3">
    <name type="scientific">Gryllotalpicola daejeonensis</name>
    <dbReference type="NCBI Taxonomy" id="993087"/>
    <lineage>
        <taxon>Bacteria</taxon>
        <taxon>Bacillati</taxon>
        <taxon>Actinomycetota</taxon>
        <taxon>Actinomycetes</taxon>
        <taxon>Micrococcales</taxon>
        <taxon>Microbacteriaceae</taxon>
        <taxon>Gryllotalpicola</taxon>
    </lineage>
</organism>
<dbReference type="GO" id="GO:0016787">
    <property type="term" value="F:hydrolase activity"/>
    <property type="evidence" value="ECO:0007669"/>
    <property type="project" value="UniProtKB-KW"/>
</dbReference>
<dbReference type="EMBL" id="BAABBV010000002">
    <property type="protein sequence ID" value="GAA4166350.1"/>
    <property type="molecule type" value="Genomic_DNA"/>
</dbReference>
<dbReference type="InterPro" id="IPR052897">
    <property type="entry name" value="Sec-Metab_Biosynth_Hydrolase"/>
</dbReference>
<dbReference type="Gene3D" id="3.40.50.1820">
    <property type="entry name" value="alpha/beta hydrolase"/>
    <property type="match status" value="1"/>
</dbReference>
<reference evidence="2" key="2">
    <citation type="submission" date="2023-12" db="EMBL/GenBank/DDBJ databases">
        <authorList>
            <person name="Sun Q."/>
            <person name="Inoue M."/>
        </authorList>
    </citation>
    <scope>NUCLEOTIDE SEQUENCE</scope>
    <source>
        <strain evidence="2">JCM 17590</strain>
    </source>
</reference>
<keyword evidence="2" id="KW-0378">Hydrolase</keyword>
<evidence type="ECO:0000313" key="2">
    <source>
        <dbReference type="EMBL" id="GAA4166350.1"/>
    </source>
</evidence>
<accession>A0ABP7ZNT0</accession>